<evidence type="ECO:0000259" key="1">
    <source>
        <dbReference type="Pfam" id="PF12937"/>
    </source>
</evidence>
<dbReference type="Gene3D" id="1.20.1280.50">
    <property type="match status" value="1"/>
</dbReference>
<dbReference type="Pfam" id="PF12937">
    <property type="entry name" value="F-box-like"/>
    <property type="match status" value="1"/>
</dbReference>
<gene>
    <name evidence="2" type="ORF">K466DRAFT_658856</name>
</gene>
<dbReference type="InterPro" id="IPR001810">
    <property type="entry name" value="F-box_dom"/>
</dbReference>
<dbReference type="AlphaFoldDB" id="A0A5C3PTG6"/>
<evidence type="ECO:0000313" key="3">
    <source>
        <dbReference type="Proteomes" id="UP000308197"/>
    </source>
</evidence>
<reference evidence="2 3" key="1">
    <citation type="journal article" date="2019" name="Nat. Ecol. Evol.">
        <title>Megaphylogeny resolves global patterns of mushroom evolution.</title>
        <authorList>
            <person name="Varga T."/>
            <person name="Krizsan K."/>
            <person name="Foldi C."/>
            <person name="Dima B."/>
            <person name="Sanchez-Garcia M."/>
            <person name="Sanchez-Ramirez S."/>
            <person name="Szollosi G.J."/>
            <person name="Szarkandi J.G."/>
            <person name="Papp V."/>
            <person name="Albert L."/>
            <person name="Andreopoulos W."/>
            <person name="Angelini C."/>
            <person name="Antonin V."/>
            <person name="Barry K.W."/>
            <person name="Bougher N.L."/>
            <person name="Buchanan P."/>
            <person name="Buyck B."/>
            <person name="Bense V."/>
            <person name="Catcheside P."/>
            <person name="Chovatia M."/>
            <person name="Cooper J."/>
            <person name="Damon W."/>
            <person name="Desjardin D."/>
            <person name="Finy P."/>
            <person name="Geml J."/>
            <person name="Haridas S."/>
            <person name="Hughes K."/>
            <person name="Justo A."/>
            <person name="Karasinski D."/>
            <person name="Kautmanova I."/>
            <person name="Kiss B."/>
            <person name="Kocsube S."/>
            <person name="Kotiranta H."/>
            <person name="LaButti K.M."/>
            <person name="Lechner B.E."/>
            <person name="Liimatainen K."/>
            <person name="Lipzen A."/>
            <person name="Lukacs Z."/>
            <person name="Mihaltcheva S."/>
            <person name="Morgado L.N."/>
            <person name="Niskanen T."/>
            <person name="Noordeloos M.E."/>
            <person name="Ohm R.A."/>
            <person name="Ortiz-Santana B."/>
            <person name="Ovrebo C."/>
            <person name="Racz N."/>
            <person name="Riley R."/>
            <person name="Savchenko A."/>
            <person name="Shiryaev A."/>
            <person name="Soop K."/>
            <person name="Spirin V."/>
            <person name="Szebenyi C."/>
            <person name="Tomsovsky M."/>
            <person name="Tulloss R.E."/>
            <person name="Uehling J."/>
            <person name="Grigoriev I.V."/>
            <person name="Vagvolgyi C."/>
            <person name="Papp T."/>
            <person name="Martin F.M."/>
            <person name="Miettinen O."/>
            <person name="Hibbett D.S."/>
            <person name="Nagy L.G."/>
        </authorList>
    </citation>
    <scope>NUCLEOTIDE SEQUENCE [LARGE SCALE GENOMIC DNA]</scope>
    <source>
        <strain evidence="2 3">HHB13444</strain>
    </source>
</reference>
<proteinExistence type="predicted"/>
<dbReference type="STRING" id="1314778.A0A5C3PTG6"/>
<sequence length="678" mass="76530">MSREMIRPVLELEGQHVHQQITFHAAEVERLKQLYNAHSAVARLPSDLLSVIFTMQATTFYNTVVAQWDKSGYDEPSHRPIYLWIAVSQVCRHWRKVALDCPELWTTVVLDERVAPELVRTVITRSCGLPLNVVVNASEEHHCVGGCAFKKVPEECYSAAISILKEILPRTATIVVFIAMPNHNDVWEALTCLHGAAKLEDLYIEAVGWQPYSLRRGTGVIVPMELPSQPLPVLRRLRLREVRLEWSSRLLASSLRHLDLAKCETGYESHLGDMLTALRCMTGLESISIDAVPYPLADAEYELVPMPHLQQLRVPADEAGAQFVSHLLPPSTTCIIFFDDDDDGSDRYYKTDPEIHISDDVLLCMRAAVDHLLKGMVVYAISYEFYEDMERRCNSSSSCRIWAADEHRDNLHLPRPWASVKTGPCRLQFDNTTLHGPLLTRIISATDLRHVHTINYLDADCDGARVSMETLRGAKNVLTLRMSGDATFAMSAVLAGWTRPACMDGETRKQTTRNTAHKRAFPPDWIGLSDVVEDDKLASGIVEDSDAPPVDTEPKVHDMAGSQPLFPHLRTLSFFQVDFKLREGEKGYMFDRDVSTVFRWCYSSLYGLDVKGFVECLRRRATQGASPIECLEFDACQCREREELIPLVRAVDEVRWDGRRLRLDDGNTVVTGRSVIGP</sequence>
<protein>
    <recommendedName>
        <fullName evidence="1">F-box domain-containing protein</fullName>
    </recommendedName>
</protein>
<dbReference type="Proteomes" id="UP000308197">
    <property type="component" value="Unassembled WGS sequence"/>
</dbReference>
<name>A0A5C3PTG6_9APHY</name>
<feature type="domain" description="F-box" evidence="1">
    <location>
        <begin position="42"/>
        <end position="110"/>
    </location>
</feature>
<dbReference type="EMBL" id="ML210989">
    <property type="protein sequence ID" value="TFK92936.1"/>
    <property type="molecule type" value="Genomic_DNA"/>
</dbReference>
<organism evidence="2 3">
    <name type="scientific">Polyporus arcularius HHB13444</name>
    <dbReference type="NCBI Taxonomy" id="1314778"/>
    <lineage>
        <taxon>Eukaryota</taxon>
        <taxon>Fungi</taxon>
        <taxon>Dikarya</taxon>
        <taxon>Basidiomycota</taxon>
        <taxon>Agaricomycotina</taxon>
        <taxon>Agaricomycetes</taxon>
        <taxon>Polyporales</taxon>
        <taxon>Polyporaceae</taxon>
        <taxon>Polyporus</taxon>
    </lineage>
</organism>
<accession>A0A5C3PTG6</accession>
<dbReference type="InParanoid" id="A0A5C3PTG6"/>
<keyword evidence="3" id="KW-1185">Reference proteome</keyword>
<evidence type="ECO:0000313" key="2">
    <source>
        <dbReference type="EMBL" id="TFK92936.1"/>
    </source>
</evidence>